<accession>A0A6A6QG40</accession>
<dbReference type="Proteomes" id="UP000799750">
    <property type="component" value="Unassembled WGS sequence"/>
</dbReference>
<protein>
    <submittedName>
        <fullName evidence="1">Uncharacterized protein</fullName>
    </submittedName>
</protein>
<dbReference type="OrthoDB" id="2679825at2759"/>
<dbReference type="InterPro" id="IPR054208">
    <property type="entry name" value="DUF6914"/>
</dbReference>
<evidence type="ECO:0000313" key="2">
    <source>
        <dbReference type="Proteomes" id="UP000799750"/>
    </source>
</evidence>
<sequence length="176" mass="19723">MGPPNKPRLEIAIYATKEPGIYTYALFESPKSTKKLVSSATVKHSVHNKLTFTTEGLNPVTPWRYERVEIDDVRIEDDLLVRVIVGKVWSTATLKMFIGMVPVPVDGAGGLSSQTWVRDVLGWARKWTVGSWDEMEKKALEYVERKKKEGRCGAGAENWDLGIPLLDLHNGKEIVA</sequence>
<name>A0A6A6QG40_9PEZI</name>
<proteinExistence type="predicted"/>
<dbReference type="EMBL" id="MU004197">
    <property type="protein sequence ID" value="KAF2490457.1"/>
    <property type="molecule type" value="Genomic_DNA"/>
</dbReference>
<reference evidence="1" key="1">
    <citation type="journal article" date="2020" name="Stud. Mycol.">
        <title>101 Dothideomycetes genomes: a test case for predicting lifestyles and emergence of pathogens.</title>
        <authorList>
            <person name="Haridas S."/>
            <person name="Albert R."/>
            <person name="Binder M."/>
            <person name="Bloem J."/>
            <person name="Labutti K."/>
            <person name="Salamov A."/>
            <person name="Andreopoulos B."/>
            <person name="Baker S."/>
            <person name="Barry K."/>
            <person name="Bills G."/>
            <person name="Bluhm B."/>
            <person name="Cannon C."/>
            <person name="Castanera R."/>
            <person name="Culley D."/>
            <person name="Daum C."/>
            <person name="Ezra D."/>
            <person name="Gonzalez J."/>
            <person name="Henrissat B."/>
            <person name="Kuo A."/>
            <person name="Liang C."/>
            <person name="Lipzen A."/>
            <person name="Lutzoni F."/>
            <person name="Magnuson J."/>
            <person name="Mondo S."/>
            <person name="Nolan M."/>
            <person name="Ohm R."/>
            <person name="Pangilinan J."/>
            <person name="Park H.-J."/>
            <person name="Ramirez L."/>
            <person name="Alfaro M."/>
            <person name="Sun H."/>
            <person name="Tritt A."/>
            <person name="Yoshinaga Y."/>
            <person name="Zwiers L.-H."/>
            <person name="Turgeon B."/>
            <person name="Goodwin S."/>
            <person name="Spatafora J."/>
            <person name="Crous P."/>
            <person name="Grigoriev I."/>
        </authorList>
    </citation>
    <scope>NUCLEOTIDE SEQUENCE</scope>
    <source>
        <strain evidence="1">CBS 269.34</strain>
    </source>
</reference>
<evidence type="ECO:0000313" key="1">
    <source>
        <dbReference type="EMBL" id="KAF2490457.1"/>
    </source>
</evidence>
<dbReference type="AlphaFoldDB" id="A0A6A6QG40"/>
<keyword evidence="2" id="KW-1185">Reference proteome</keyword>
<dbReference type="Pfam" id="PF21858">
    <property type="entry name" value="DUF6914"/>
    <property type="match status" value="1"/>
</dbReference>
<organism evidence="1 2">
    <name type="scientific">Lophium mytilinum</name>
    <dbReference type="NCBI Taxonomy" id="390894"/>
    <lineage>
        <taxon>Eukaryota</taxon>
        <taxon>Fungi</taxon>
        <taxon>Dikarya</taxon>
        <taxon>Ascomycota</taxon>
        <taxon>Pezizomycotina</taxon>
        <taxon>Dothideomycetes</taxon>
        <taxon>Pleosporomycetidae</taxon>
        <taxon>Mytilinidiales</taxon>
        <taxon>Mytilinidiaceae</taxon>
        <taxon>Lophium</taxon>
    </lineage>
</organism>
<gene>
    <name evidence="1" type="ORF">BU16DRAFT_530945</name>
</gene>